<reference evidence="5 6" key="1">
    <citation type="journal article" date="2010" name="Genome Biol. Evol.">
        <title>The sequence of a 1.8-mb bacterial linear plasmid reveals a rich evolutionary reservoir of secondary metabolic pathways.</title>
        <authorList>
            <person name="Medema M.H."/>
            <person name="Trefzer A."/>
            <person name="Kovalchuk A."/>
            <person name="van den Berg M."/>
            <person name="Mueller U."/>
            <person name="Heijne W."/>
            <person name="Wu L."/>
            <person name="Alam M.T."/>
            <person name="Ronning C.M."/>
            <person name="Nierman W.C."/>
            <person name="Bovenberg R.A.L."/>
            <person name="Breitling R."/>
            <person name="Takano E."/>
        </authorList>
    </citation>
    <scope>NUCLEOTIDE SEQUENCE [LARGE SCALE GENOMIC DNA]</scope>
    <source>
        <strain evidence="6">ATCC 27064 / DSM 738 / JCM 4710 / NBRC 13307 / NCIMB 12785 / NRRL 3585 / VKM Ac-602</strain>
    </source>
</reference>
<protein>
    <submittedName>
        <fullName evidence="5">Putative membrane protein</fullName>
    </submittedName>
</protein>
<organism evidence="5 6">
    <name type="scientific">Streptomyces clavuligerus</name>
    <dbReference type="NCBI Taxonomy" id="1901"/>
    <lineage>
        <taxon>Bacteria</taxon>
        <taxon>Bacillati</taxon>
        <taxon>Actinomycetota</taxon>
        <taxon>Actinomycetes</taxon>
        <taxon>Kitasatosporales</taxon>
        <taxon>Streptomycetaceae</taxon>
        <taxon>Streptomyces</taxon>
    </lineage>
</organism>
<evidence type="ECO:0000256" key="1">
    <source>
        <dbReference type="SAM" id="MobiDB-lite"/>
    </source>
</evidence>
<evidence type="ECO:0000313" key="5">
    <source>
        <dbReference type="EMBL" id="EFG09037.1"/>
    </source>
</evidence>
<keyword evidence="6" id="KW-1185">Reference proteome</keyword>
<dbReference type="Pfam" id="PF13845">
    <property type="entry name" value="Septum_form"/>
    <property type="match status" value="1"/>
</dbReference>
<keyword evidence="2" id="KW-0472">Membrane</keyword>
<dbReference type="Pfam" id="PF13828">
    <property type="entry name" value="DUF4190"/>
    <property type="match status" value="1"/>
</dbReference>
<dbReference type="InterPro" id="IPR025241">
    <property type="entry name" value="DUF4190"/>
</dbReference>
<feature type="transmembrane region" description="Helical" evidence="2">
    <location>
        <begin position="42"/>
        <end position="62"/>
    </location>
</feature>
<dbReference type="AlphaFoldDB" id="E2Q4M8"/>
<dbReference type="RefSeq" id="WP_003961689.1">
    <property type="nucleotide sequence ID" value="NZ_CM000913.1"/>
</dbReference>
<gene>
    <name evidence="5" type="ORF">SCLAV_3963</name>
</gene>
<feature type="non-terminal residue" evidence="5">
    <location>
        <position position="349"/>
    </location>
</feature>
<evidence type="ECO:0000259" key="4">
    <source>
        <dbReference type="Pfam" id="PF13845"/>
    </source>
</evidence>
<name>E2Q4M8_STRCL</name>
<keyword evidence="2" id="KW-0812">Transmembrane</keyword>
<dbReference type="Proteomes" id="UP000002357">
    <property type="component" value="Chromosome"/>
</dbReference>
<sequence length="349" mass="37819">MNGFSVASLVAGIVCCLPPLGLILGIVALVQIKKKGQRGAGMAIAGTVLSAISTLLMLLLLVTGGAAELWRGFKEGMDEAARSHSTLDLRTGQCFNLPGDGPLEDREALSVEVVPCAGEHEAEVTGSFTLQGFDAFPGDGRIDPLAERRCEELNWMYARDEWVVGGRMELYYYTPTKESWRLGDRAVTCTFATPKGDRTAGSVRRDPTTVDDAHQLAYLTAETRLYLTGNTVPDAEYAADPDGYRTWARESAGVFADQAEVVRAYNWPERLAGPMERRAGEYERAAAAWRKAAGARDEEAFWDHMLTVDEVVADGPAEVEIRKLLKLPSVPPEYPEDTEGAQGAGDTGG</sequence>
<accession>E2Q4M8</accession>
<evidence type="ECO:0000313" key="6">
    <source>
        <dbReference type="Proteomes" id="UP000002357"/>
    </source>
</evidence>
<keyword evidence="2" id="KW-1133">Transmembrane helix</keyword>
<feature type="transmembrane region" description="Helical" evidence="2">
    <location>
        <begin position="6"/>
        <end position="30"/>
    </location>
</feature>
<dbReference type="EMBL" id="CM000913">
    <property type="protein sequence ID" value="EFG09037.1"/>
    <property type="molecule type" value="Genomic_DNA"/>
</dbReference>
<dbReference type="STRING" id="1901.BB341_08920"/>
<feature type="domain" description="DUF4190" evidence="3">
    <location>
        <begin position="5"/>
        <end position="60"/>
    </location>
</feature>
<feature type="domain" description="Septum formation-related" evidence="4">
    <location>
        <begin position="92"/>
        <end position="206"/>
    </location>
</feature>
<dbReference type="eggNOG" id="ENOG5033A46">
    <property type="taxonomic scope" value="Bacteria"/>
</dbReference>
<dbReference type="InterPro" id="IPR026004">
    <property type="entry name" value="Septum_form"/>
</dbReference>
<proteinExistence type="predicted"/>
<feature type="region of interest" description="Disordered" evidence="1">
    <location>
        <begin position="328"/>
        <end position="349"/>
    </location>
</feature>
<evidence type="ECO:0000259" key="3">
    <source>
        <dbReference type="Pfam" id="PF13828"/>
    </source>
</evidence>
<evidence type="ECO:0000256" key="2">
    <source>
        <dbReference type="SAM" id="Phobius"/>
    </source>
</evidence>